<gene>
    <name evidence="2" type="ORF">COX64_02045</name>
</gene>
<protein>
    <submittedName>
        <fullName evidence="2">Uncharacterized protein</fullName>
    </submittedName>
</protein>
<dbReference type="Proteomes" id="UP000228952">
    <property type="component" value="Unassembled WGS sequence"/>
</dbReference>
<feature type="region of interest" description="Disordered" evidence="1">
    <location>
        <begin position="1"/>
        <end position="40"/>
    </location>
</feature>
<evidence type="ECO:0000313" key="3">
    <source>
        <dbReference type="Proteomes" id="UP000228952"/>
    </source>
</evidence>
<proteinExistence type="predicted"/>
<dbReference type="AlphaFoldDB" id="A0A2M7W309"/>
<reference evidence="3" key="1">
    <citation type="submission" date="2017-09" db="EMBL/GenBank/DDBJ databases">
        <title>Depth-based differentiation of microbial function through sediment-hosted aquifers and enrichment of novel symbionts in the deep terrestrial subsurface.</title>
        <authorList>
            <person name="Probst A.J."/>
            <person name="Ladd B."/>
            <person name="Jarett J.K."/>
            <person name="Geller-Mcgrath D.E."/>
            <person name="Sieber C.M.K."/>
            <person name="Emerson J.B."/>
            <person name="Anantharaman K."/>
            <person name="Thomas B.C."/>
            <person name="Malmstrom R."/>
            <person name="Stieglmeier M."/>
            <person name="Klingl A."/>
            <person name="Woyke T."/>
            <person name="Ryan C.M."/>
            <person name="Banfield J.F."/>
        </authorList>
    </citation>
    <scope>NUCLEOTIDE SEQUENCE [LARGE SCALE GENOMIC DNA]</scope>
</reference>
<accession>A0A2M7W309</accession>
<evidence type="ECO:0000313" key="2">
    <source>
        <dbReference type="EMBL" id="PJA14416.1"/>
    </source>
</evidence>
<feature type="compositionally biased region" description="Basic and acidic residues" evidence="1">
    <location>
        <begin position="87"/>
        <end position="105"/>
    </location>
</feature>
<name>A0A2M7W309_9BACT</name>
<dbReference type="EMBL" id="PFQB01000052">
    <property type="protein sequence ID" value="PJA14416.1"/>
    <property type="molecule type" value="Genomic_DNA"/>
</dbReference>
<evidence type="ECO:0000256" key="1">
    <source>
        <dbReference type="SAM" id="MobiDB-lite"/>
    </source>
</evidence>
<sequence length="157" mass="17438">MGFGGEGGEPPRYRSNGGASGPRESDPYRARSIPAIDALPRRPVEAAEKVMTNDEALAAYQKAQGSLRIRRFELEVRAMIDSVPGRHSKEDVKAQPWHHAADSLEEEITRKKEKVYAVAKARLEQMGIPLPEKRKGLKYNHNDPMAVSAANFMMQPA</sequence>
<organism evidence="2 3">
    <name type="scientific">Candidatus Dojkabacteria bacterium CG_4_10_14_0_2_um_filter_Dojkabacteria_WS6_41_15</name>
    <dbReference type="NCBI Taxonomy" id="2014249"/>
    <lineage>
        <taxon>Bacteria</taxon>
        <taxon>Candidatus Dojkabacteria</taxon>
    </lineage>
</organism>
<comment type="caution">
    <text evidence="2">The sequence shown here is derived from an EMBL/GenBank/DDBJ whole genome shotgun (WGS) entry which is preliminary data.</text>
</comment>
<feature type="region of interest" description="Disordered" evidence="1">
    <location>
        <begin position="86"/>
        <end position="105"/>
    </location>
</feature>